<keyword evidence="1" id="KW-0812">Transmembrane</keyword>
<gene>
    <name evidence="2" type="ORF">XELAEV_18027006mg</name>
</gene>
<dbReference type="EMBL" id="CM004474">
    <property type="protein sequence ID" value="OCT80195.1"/>
    <property type="molecule type" value="Genomic_DNA"/>
</dbReference>
<protein>
    <submittedName>
        <fullName evidence="2">Uncharacterized protein</fullName>
    </submittedName>
</protein>
<keyword evidence="1" id="KW-1133">Transmembrane helix</keyword>
<name>A0A974HJK7_XENLA</name>
<keyword evidence="1" id="KW-0472">Membrane</keyword>
<evidence type="ECO:0000313" key="3">
    <source>
        <dbReference type="Proteomes" id="UP000694892"/>
    </source>
</evidence>
<accession>A0A974HJK7</accession>
<evidence type="ECO:0000256" key="1">
    <source>
        <dbReference type="SAM" id="Phobius"/>
    </source>
</evidence>
<dbReference type="AlphaFoldDB" id="A0A974HJK7"/>
<sequence length="149" mass="17074">MTSSPDPFCLDVPQDTGIWMSYTDSVPGYQVQVTPMYVHIFCLLWLTVIFDLAFFELDFFVSATIFSGRKNHLNYFLELQNGKSWKNLGRSIPLPPLYNIPGKYLGSPERAIFLTSIGIDIKLQIDYFSRTPGCTMFHDMQSILNMVVK</sequence>
<organism evidence="2 3">
    <name type="scientific">Xenopus laevis</name>
    <name type="common">African clawed frog</name>
    <dbReference type="NCBI Taxonomy" id="8355"/>
    <lineage>
        <taxon>Eukaryota</taxon>
        <taxon>Metazoa</taxon>
        <taxon>Chordata</taxon>
        <taxon>Craniata</taxon>
        <taxon>Vertebrata</taxon>
        <taxon>Euteleostomi</taxon>
        <taxon>Amphibia</taxon>
        <taxon>Batrachia</taxon>
        <taxon>Anura</taxon>
        <taxon>Pipoidea</taxon>
        <taxon>Pipidae</taxon>
        <taxon>Xenopodinae</taxon>
        <taxon>Xenopus</taxon>
        <taxon>Xenopus</taxon>
    </lineage>
</organism>
<proteinExistence type="predicted"/>
<reference evidence="3" key="1">
    <citation type="journal article" date="2016" name="Nature">
        <title>Genome evolution in the allotetraploid frog Xenopus laevis.</title>
        <authorList>
            <person name="Session A.M."/>
            <person name="Uno Y."/>
            <person name="Kwon T."/>
            <person name="Chapman J.A."/>
            <person name="Toyoda A."/>
            <person name="Takahashi S."/>
            <person name="Fukui A."/>
            <person name="Hikosaka A."/>
            <person name="Suzuki A."/>
            <person name="Kondo M."/>
            <person name="van Heeringen S.J."/>
            <person name="Quigley I."/>
            <person name="Heinz S."/>
            <person name="Ogino H."/>
            <person name="Ochi H."/>
            <person name="Hellsten U."/>
            <person name="Lyons J.B."/>
            <person name="Simakov O."/>
            <person name="Putnam N."/>
            <person name="Stites J."/>
            <person name="Kuroki Y."/>
            <person name="Tanaka T."/>
            <person name="Michiue T."/>
            <person name="Watanabe M."/>
            <person name="Bogdanovic O."/>
            <person name="Lister R."/>
            <person name="Georgiou G."/>
            <person name="Paranjpe S.S."/>
            <person name="van Kruijsbergen I."/>
            <person name="Shu S."/>
            <person name="Carlson J."/>
            <person name="Kinoshita T."/>
            <person name="Ohta Y."/>
            <person name="Mawaribuchi S."/>
            <person name="Jenkins J."/>
            <person name="Grimwood J."/>
            <person name="Schmutz J."/>
            <person name="Mitros T."/>
            <person name="Mozaffari S.V."/>
            <person name="Suzuki Y."/>
            <person name="Haramoto Y."/>
            <person name="Yamamoto T.S."/>
            <person name="Takagi C."/>
            <person name="Heald R."/>
            <person name="Miller K."/>
            <person name="Haudenschild C."/>
            <person name="Kitzman J."/>
            <person name="Nakayama T."/>
            <person name="Izutsu Y."/>
            <person name="Robert J."/>
            <person name="Fortriede J."/>
            <person name="Burns K."/>
            <person name="Lotay V."/>
            <person name="Karimi K."/>
            <person name="Yasuoka Y."/>
            <person name="Dichmann D.S."/>
            <person name="Flajnik M.F."/>
            <person name="Houston D.W."/>
            <person name="Shendure J."/>
            <person name="DuPasquier L."/>
            <person name="Vize P.D."/>
            <person name="Zorn A.M."/>
            <person name="Ito M."/>
            <person name="Marcotte E.M."/>
            <person name="Wallingford J.B."/>
            <person name="Ito Y."/>
            <person name="Asashima M."/>
            <person name="Ueno N."/>
            <person name="Matsuda Y."/>
            <person name="Veenstra G.J."/>
            <person name="Fujiyama A."/>
            <person name="Harland R.M."/>
            <person name="Taira M."/>
            <person name="Rokhsar D.S."/>
        </authorList>
    </citation>
    <scope>NUCLEOTIDE SEQUENCE [LARGE SCALE GENOMIC DNA]</scope>
    <source>
        <strain evidence="3">J</strain>
    </source>
</reference>
<evidence type="ECO:0000313" key="2">
    <source>
        <dbReference type="EMBL" id="OCT80195.1"/>
    </source>
</evidence>
<feature type="transmembrane region" description="Helical" evidence="1">
    <location>
        <begin position="36"/>
        <end position="61"/>
    </location>
</feature>
<dbReference type="Proteomes" id="UP000694892">
    <property type="component" value="Chromosome 5L"/>
</dbReference>